<evidence type="ECO:0000256" key="1">
    <source>
        <dbReference type="SAM" id="SignalP"/>
    </source>
</evidence>
<gene>
    <name evidence="3" type="ORF">GW579_08505</name>
</gene>
<dbReference type="InterPro" id="IPR050902">
    <property type="entry name" value="ABC_Transporter_SBP"/>
</dbReference>
<feature type="domain" description="Fe/B12 periplasmic-binding" evidence="2">
    <location>
        <begin position="43"/>
        <end position="306"/>
    </location>
</feature>
<dbReference type="Gene3D" id="1.20.58.2180">
    <property type="match status" value="1"/>
</dbReference>
<reference evidence="3 4" key="1">
    <citation type="submission" date="2020-01" db="EMBL/GenBank/DDBJ databases">
        <authorList>
            <person name="Lee S.D."/>
        </authorList>
    </citation>
    <scope>NUCLEOTIDE SEQUENCE [LARGE SCALE GENOMIC DNA]</scope>
    <source>
        <strain evidence="3 4">Lac-M11</strain>
    </source>
</reference>
<dbReference type="EMBL" id="JAADJS010000001">
    <property type="protein sequence ID" value="NGX87133.1"/>
    <property type="molecule type" value="Genomic_DNA"/>
</dbReference>
<keyword evidence="1" id="KW-0732">Signal</keyword>
<dbReference type="InterPro" id="IPR002491">
    <property type="entry name" value="ABC_transptr_periplasmic_BD"/>
</dbReference>
<reference evidence="3 4" key="2">
    <citation type="submission" date="2020-03" db="EMBL/GenBank/DDBJ databases">
        <title>Rahnella aceri sp. nov., isoated from traditional Jeju Makgeolli.</title>
        <authorList>
            <person name="Kim I.S."/>
            <person name="Jeon D."/>
        </authorList>
    </citation>
    <scope>NUCLEOTIDE SEQUENCE [LARGE SCALE GENOMIC DNA]</scope>
    <source>
        <strain evidence="3 4">Lac-M11</strain>
    </source>
</reference>
<dbReference type="Gene3D" id="3.40.50.1980">
    <property type="entry name" value="Nitrogenase molybdenum iron protein domain"/>
    <property type="match status" value="2"/>
</dbReference>
<proteinExistence type="predicted"/>
<dbReference type="PANTHER" id="PTHR30535">
    <property type="entry name" value="VITAMIN B12-BINDING PROTEIN"/>
    <property type="match status" value="1"/>
</dbReference>
<dbReference type="PANTHER" id="PTHR30535:SF34">
    <property type="entry name" value="MOLYBDATE-BINDING PROTEIN MOLA"/>
    <property type="match status" value="1"/>
</dbReference>
<accession>A0A6M2B340</accession>
<evidence type="ECO:0000259" key="2">
    <source>
        <dbReference type="PROSITE" id="PS50983"/>
    </source>
</evidence>
<dbReference type="Pfam" id="PF01497">
    <property type="entry name" value="Peripla_BP_2"/>
    <property type="match status" value="1"/>
</dbReference>
<comment type="caution">
    <text evidence="3">The sequence shown here is derived from an EMBL/GenBank/DDBJ whole genome shotgun (WGS) entry which is preliminary data.</text>
</comment>
<dbReference type="AlphaFoldDB" id="A0A6M2B340"/>
<evidence type="ECO:0000313" key="3">
    <source>
        <dbReference type="EMBL" id="NGX87133.1"/>
    </source>
</evidence>
<dbReference type="SUPFAM" id="SSF53807">
    <property type="entry name" value="Helical backbone' metal receptor"/>
    <property type="match status" value="1"/>
</dbReference>
<keyword evidence="4" id="KW-1185">Reference proteome</keyword>
<organism evidence="3 4">
    <name type="scientific">Rahnella contaminans</name>
    <dbReference type="NCBI Taxonomy" id="2703882"/>
    <lineage>
        <taxon>Bacteria</taxon>
        <taxon>Pseudomonadati</taxon>
        <taxon>Pseudomonadota</taxon>
        <taxon>Gammaproteobacteria</taxon>
        <taxon>Enterobacterales</taxon>
        <taxon>Yersiniaceae</taxon>
        <taxon>Rahnella</taxon>
    </lineage>
</organism>
<protein>
    <submittedName>
        <fullName evidence="3">ABC transporter substrate-binding protein</fullName>
    </submittedName>
</protein>
<dbReference type="RefSeq" id="WP_165058514.1">
    <property type="nucleotide sequence ID" value="NZ_JAADJS010000001.1"/>
</dbReference>
<feature type="chain" id="PRO_5026659559" evidence="1">
    <location>
        <begin position="23"/>
        <end position="337"/>
    </location>
</feature>
<dbReference type="Proteomes" id="UP000476696">
    <property type="component" value="Unassembled WGS sequence"/>
</dbReference>
<sequence>MKLPTRLILAGALSLLSLSGYSATREVTDDAGHQVILPAKTDRIADAWYAHHSLLMTLGAGGKIVATVNHPESQPWMFRVQPSLNQALSVKGTTFNAESLLAEKVDVVFVSAGNRDAVALRQAGLPVIEMKFTDFDSMKHSLRTTAQVLGTPQAAQRAGDYIHYLDDNLQAISAKTASLTQQQRPRVLHIQSLNPLKVDGSDTLIDQWIRVAGGRNAAEGLKGNMQPVSAEQLLAWQPDVIILAASAGDISTSAYASQFALLDAVKAGRVWRNPAGVFPWDRYGTETALQIQWVAQKLHPQLFPTLDIVKATQDFYSRFFDYPLTPGEAEEIIAGEF</sequence>
<feature type="signal peptide" evidence="1">
    <location>
        <begin position="1"/>
        <end position="22"/>
    </location>
</feature>
<dbReference type="PROSITE" id="PS50983">
    <property type="entry name" value="FE_B12_PBP"/>
    <property type="match status" value="1"/>
</dbReference>
<name>A0A6M2B340_9GAMM</name>
<evidence type="ECO:0000313" key="4">
    <source>
        <dbReference type="Proteomes" id="UP000476696"/>
    </source>
</evidence>